<dbReference type="AlphaFoldDB" id="A0A1T5CVP2"/>
<feature type="transmembrane region" description="Helical" evidence="1">
    <location>
        <begin position="60"/>
        <end position="78"/>
    </location>
</feature>
<protein>
    <submittedName>
        <fullName evidence="2">MerC mercury resistance protein</fullName>
    </submittedName>
</protein>
<dbReference type="Pfam" id="PF03203">
    <property type="entry name" value="MerC"/>
    <property type="match status" value="1"/>
</dbReference>
<dbReference type="GO" id="GO:0016020">
    <property type="term" value="C:membrane"/>
    <property type="evidence" value="ECO:0007669"/>
    <property type="project" value="InterPro"/>
</dbReference>
<dbReference type="GO" id="GO:0015097">
    <property type="term" value="F:mercury ion transmembrane transporter activity"/>
    <property type="evidence" value="ECO:0007669"/>
    <property type="project" value="InterPro"/>
</dbReference>
<accession>A0A1T5CVP2</accession>
<evidence type="ECO:0000313" key="2">
    <source>
        <dbReference type="EMBL" id="SKB63494.1"/>
    </source>
</evidence>
<keyword evidence="1" id="KW-0472">Membrane</keyword>
<name>A0A1T5CVP2_9SPHI</name>
<proteinExistence type="predicted"/>
<evidence type="ECO:0000256" key="1">
    <source>
        <dbReference type="SAM" id="Phobius"/>
    </source>
</evidence>
<evidence type="ECO:0000313" key="3">
    <source>
        <dbReference type="Proteomes" id="UP000190541"/>
    </source>
</evidence>
<sequence length="138" mass="15232">MALITLHVFAMATHLVKPNFDKLGIVTSIACAIHCTVLPLLVAVLPMLDIPGLEHPALEWSFIVLALLFGTLSMMHGYRRHHGRLLPFSLFSVGFVLLLLNQLSDEAYVYALIPASAGFIISGHVLNMIYSRRQSHGK</sequence>
<dbReference type="InterPro" id="IPR004891">
    <property type="entry name" value="Mercury-R_MerC"/>
</dbReference>
<keyword evidence="1" id="KW-0812">Transmembrane</keyword>
<reference evidence="2 3" key="1">
    <citation type="submission" date="2017-02" db="EMBL/GenBank/DDBJ databases">
        <authorList>
            <person name="Peterson S.W."/>
        </authorList>
    </citation>
    <scope>NUCLEOTIDE SEQUENCE [LARGE SCALE GENOMIC DNA]</scope>
    <source>
        <strain evidence="2 3">DSM 22899</strain>
    </source>
</reference>
<dbReference type="EMBL" id="FUYS01000005">
    <property type="protein sequence ID" value="SKB63494.1"/>
    <property type="molecule type" value="Genomic_DNA"/>
</dbReference>
<keyword evidence="3" id="KW-1185">Reference proteome</keyword>
<feature type="transmembrane region" description="Helical" evidence="1">
    <location>
        <begin position="23"/>
        <end position="48"/>
    </location>
</feature>
<keyword evidence="1" id="KW-1133">Transmembrane helix</keyword>
<dbReference type="Proteomes" id="UP000190541">
    <property type="component" value="Unassembled WGS sequence"/>
</dbReference>
<dbReference type="STRING" id="623280.SAMN05660226_02394"/>
<organism evidence="2 3">
    <name type="scientific">Parapedobacter luteus</name>
    <dbReference type="NCBI Taxonomy" id="623280"/>
    <lineage>
        <taxon>Bacteria</taxon>
        <taxon>Pseudomonadati</taxon>
        <taxon>Bacteroidota</taxon>
        <taxon>Sphingobacteriia</taxon>
        <taxon>Sphingobacteriales</taxon>
        <taxon>Sphingobacteriaceae</taxon>
        <taxon>Parapedobacter</taxon>
    </lineage>
</organism>
<feature type="transmembrane region" description="Helical" evidence="1">
    <location>
        <begin position="109"/>
        <end position="130"/>
    </location>
</feature>
<gene>
    <name evidence="2" type="ORF">SAMN05660226_02394</name>
</gene>
<feature type="transmembrane region" description="Helical" evidence="1">
    <location>
        <begin position="85"/>
        <end position="103"/>
    </location>
</feature>